<feature type="compositionally biased region" description="Basic and acidic residues" evidence="1">
    <location>
        <begin position="42"/>
        <end position="57"/>
    </location>
</feature>
<dbReference type="Proteomes" id="UP000017836">
    <property type="component" value="Unassembled WGS sequence"/>
</dbReference>
<dbReference type="EMBL" id="KI397474">
    <property type="protein sequence ID" value="ERM95758.1"/>
    <property type="molecule type" value="Genomic_DNA"/>
</dbReference>
<sequence length="86" mass="9356">MGTGSYTGFILVDLSLIRTQLLRIRSLPDTNLILTSVGSKSFEPKPDPQGPEHESKPRCGSGRPAGLVARNPIAIPYSLSPWRIIL</sequence>
<keyword evidence="3" id="KW-1185">Reference proteome</keyword>
<evidence type="ECO:0000313" key="3">
    <source>
        <dbReference type="Proteomes" id="UP000017836"/>
    </source>
</evidence>
<reference evidence="3" key="1">
    <citation type="journal article" date="2013" name="Science">
        <title>The Amborella genome and the evolution of flowering plants.</title>
        <authorList>
            <consortium name="Amborella Genome Project"/>
        </authorList>
    </citation>
    <scope>NUCLEOTIDE SEQUENCE [LARGE SCALE GENOMIC DNA]</scope>
</reference>
<protein>
    <submittedName>
        <fullName evidence="2">Uncharacterized protein</fullName>
    </submittedName>
</protein>
<gene>
    <name evidence="2" type="ORF">AMTR_s00023p00248480</name>
</gene>
<dbReference type="HOGENOM" id="CLU_2500918_0_0_1"/>
<organism evidence="2 3">
    <name type="scientific">Amborella trichopoda</name>
    <dbReference type="NCBI Taxonomy" id="13333"/>
    <lineage>
        <taxon>Eukaryota</taxon>
        <taxon>Viridiplantae</taxon>
        <taxon>Streptophyta</taxon>
        <taxon>Embryophyta</taxon>
        <taxon>Tracheophyta</taxon>
        <taxon>Spermatophyta</taxon>
        <taxon>Magnoliopsida</taxon>
        <taxon>Amborellales</taxon>
        <taxon>Amborellaceae</taxon>
        <taxon>Amborella</taxon>
    </lineage>
</organism>
<dbReference type="Gramene" id="ERM95758">
    <property type="protein sequence ID" value="ERM95758"/>
    <property type="gene ID" value="AMTR_s00023p00248480"/>
</dbReference>
<accession>W1NJS5</accession>
<dbReference type="AlphaFoldDB" id="W1NJS5"/>
<proteinExistence type="predicted"/>
<feature type="region of interest" description="Disordered" evidence="1">
    <location>
        <begin position="38"/>
        <end position="65"/>
    </location>
</feature>
<evidence type="ECO:0000256" key="1">
    <source>
        <dbReference type="SAM" id="MobiDB-lite"/>
    </source>
</evidence>
<name>W1NJS5_AMBTC</name>
<evidence type="ECO:0000313" key="2">
    <source>
        <dbReference type="EMBL" id="ERM95758.1"/>
    </source>
</evidence>